<keyword evidence="2" id="KW-1185">Reference proteome</keyword>
<dbReference type="RefSeq" id="WP_377483389.1">
    <property type="nucleotide sequence ID" value="NZ_JBHUOX010000005.1"/>
</dbReference>
<protein>
    <submittedName>
        <fullName evidence="1">Uncharacterized protein</fullName>
    </submittedName>
</protein>
<name>A0ABW6BWL0_9BACT</name>
<evidence type="ECO:0000313" key="1">
    <source>
        <dbReference type="EMBL" id="MFD3000408.1"/>
    </source>
</evidence>
<comment type="caution">
    <text evidence="1">The sequence shown here is derived from an EMBL/GenBank/DDBJ whole genome shotgun (WGS) entry which is preliminary data.</text>
</comment>
<proteinExistence type="predicted"/>
<evidence type="ECO:0000313" key="2">
    <source>
        <dbReference type="Proteomes" id="UP001597641"/>
    </source>
</evidence>
<gene>
    <name evidence="1" type="ORF">ACFS7Z_08565</name>
</gene>
<sequence>MKIEIDLDKETTPAKYAERKGVTVGAVTNWIARDQIKYRVIEELNLTLVEIDSEDEKIKERRRRIIEAFLREEGKGEE</sequence>
<organism evidence="1 2">
    <name type="scientific">Pontibacter toksunensis</name>
    <dbReference type="NCBI Taxonomy" id="1332631"/>
    <lineage>
        <taxon>Bacteria</taxon>
        <taxon>Pseudomonadati</taxon>
        <taxon>Bacteroidota</taxon>
        <taxon>Cytophagia</taxon>
        <taxon>Cytophagales</taxon>
        <taxon>Hymenobacteraceae</taxon>
        <taxon>Pontibacter</taxon>
    </lineage>
</organism>
<dbReference type="Proteomes" id="UP001597641">
    <property type="component" value="Unassembled WGS sequence"/>
</dbReference>
<accession>A0ABW6BWL0</accession>
<reference evidence="2" key="1">
    <citation type="journal article" date="2019" name="Int. J. Syst. Evol. Microbiol.">
        <title>The Global Catalogue of Microorganisms (GCM) 10K type strain sequencing project: providing services to taxonomists for standard genome sequencing and annotation.</title>
        <authorList>
            <consortium name="The Broad Institute Genomics Platform"/>
            <consortium name="The Broad Institute Genome Sequencing Center for Infectious Disease"/>
            <person name="Wu L."/>
            <person name="Ma J."/>
        </authorList>
    </citation>
    <scope>NUCLEOTIDE SEQUENCE [LARGE SCALE GENOMIC DNA]</scope>
    <source>
        <strain evidence="2">KCTC 23984</strain>
    </source>
</reference>
<dbReference type="EMBL" id="JBHUOX010000005">
    <property type="protein sequence ID" value="MFD3000408.1"/>
    <property type="molecule type" value="Genomic_DNA"/>
</dbReference>